<dbReference type="GO" id="GO:0045892">
    <property type="term" value="P:negative regulation of DNA-templated transcription"/>
    <property type="evidence" value="ECO:0007669"/>
    <property type="project" value="UniProtKB-ARBA"/>
</dbReference>
<dbReference type="OrthoDB" id="9809524at2"/>
<name>A0A5J6ZAM8_9CORY</name>
<evidence type="ECO:0000313" key="4">
    <source>
        <dbReference type="Proteomes" id="UP000326711"/>
    </source>
</evidence>
<dbReference type="Gene3D" id="1.20.58.1000">
    <property type="entry name" value="Metal-sensitive repressor, helix protomer"/>
    <property type="match status" value="1"/>
</dbReference>
<dbReference type="EMBL" id="CP045032">
    <property type="protein sequence ID" value="QFQ03331.1"/>
    <property type="molecule type" value="Genomic_DNA"/>
</dbReference>
<proteinExistence type="inferred from homology"/>
<keyword evidence="4" id="KW-1185">Reference proteome</keyword>
<evidence type="ECO:0000256" key="1">
    <source>
        <dbReference type="ARBA" id="ARBA00005428"/>
    </source>
</evidence>
<dbReference type="AlphaFoldDB" id="A0A5J6ZAM8"/>
<dbReference type="PANTHER" id="PTHR33677:SF5">
    <property type="entry name" value="TRANSCRIPTIONAL REPRESSOR FRMR"/>
    <property type="match status" value="1"/>
</dbReference>
<dbReference type="GO" id="GO:0003677">
    <property type="term" value="F:DNA binding"/>
    <property type="evidence" value="ECO:0007669"/>
    <property type="project" value="InterPro"/>
</dbReference>
<dbReference type="CDD" id="cd10148">
    <property type="entry name" value="CsoR-like_DUF156"/>
    <property type="match status" value="1"/>
</dbReference>
<evidence type="ECO:0000313" key="3">
    <source>
        <dbReference type="EMBL" id="QFQ03331.1"/>
    </source>
</evidence>
<evidence type="ECO:0000256" key="2">
    <source>
        <dbReference type="ARBA" id="ARBA00023008"/>
    </source>
</evidence>
<dbReference type="InterPro" id="IPR038390">
    <property type="entry name" value="Metal_Tscrpt_repr_sf"/>
</dbReference>
<dbReference type="KEGG" id="cuo:CUROG_09975"/>
<dbReference type="PANTHER" id="PTHR33677">
    <property type="entry name" value="TRANSCRIPTIONAL REPRESSOR FRMR-RELATED"/>
    <property type="match status" value="1"/>
</dbReference>
<reference evidence="4" key="1">
    <citation type="submission" date="2019-10" db="EMBL/GenBank/DDBJ databases">
        <title>Complete genome sequence of Corynebacterium urogenitalis DSM 108747, isolated from the genital tract of a cow.</title>
        <authorList>
            <person name="Ruckert C."/>
            <person name="Ballas P."/>
            <person name="Wagener K."/>
            <person name="Drillich M."/>
            <person name="Kaempfer P."/>
            <person name="Busse H.-J."/>
            <person name="Ehling-Schulz M."/>
        </authorList>
    </citation>
    <scope>NUCLEOTIDE SEQUENCE [LARGE SCALE GENOMIC DNA]</scope>
    <source>
        <strain evidence="4">LMM 1652</strain>
    </source>
</reference>
<protein>
    <submittedName>
        <fullName evidence="3">Copper-sensing transcriptional repressor CsoR</fullName>
    </submittedName>
</protein>
<accession>A0A5J6ZAM8</accession>
<dbReference type="InterPro" id="IPR003735">
    <property type="entry name" value="Metal_Tscrpt_repr"/>
</dbReference>
<dbReference type="GO" id="GO:0046872">
    <property type="term" value="F:metal ion binding"/>
    <property type="evidence" value="ECO:0007669"/>
    <property type="project" value="InterPro"/>
</dbReference>
<comment type="similarity">
    <text evidence="1">Belongs to the CsoR family.</text>
</comment>
<keyword evidence="2" id="KW-0186">Copper</keyword>
<organism evidence="3 4">
    <name type="scientific">Corynebacterium urogenitale</name>
    <dbReference type="NCBI Taxonomy" id="2487892"/>
    <lineage>
        <taxon>Bacteria</taxon>
        <taxon>Bacillati</taxon>
        <taxon>Actinomycetota</taxon>
        <taxon>Actinomycetes</taxon>
        <taxon>Mycobacteriales</taxon>
        <taxon>Corynebacteriaceae</taxon>
        <taxon>Corynebacterium</taxon>
    </lineage>
</organism>
<dbReference type="Proteomes" id="UP000326711">
    <property type="component" value="Chromosome"/>
</dbReference>
<gene>
    <name evidence="3" type="primary">csoR2</name>
    <name evidence="3" type="ORF">CUROG_09975</name>
</gene>
<sequence>MYVSEEDSKKILQRLRRARGQLDGVIKMVEEDRECRDVVMQLAAVSSALDRAGVKMISTNMRACMEAIAAGEEPAMDEEELEKLFLSLA</sequence>
<dbReference type="Pfam" id="PF02583">
    <property type="entry name" value="Trns_repr_metal"/>
    <property type="match status" value="1"/>
</dbReference>
<dbReference type="RefSeq" id="WP_151903583.1">
    <property type="nucleotide sequence ID" value="NZ_CP045032.1"/>
</dbReference>